<dbReference type="InterPro" id="IPR001138">
    <property type="entry name" value="Zn2Cys6_DnaBD"/>
</dbReference>
<dbReference type="AlphaFoldDB" id="W9HLX5"/>
<dbReference type="InterPro" id="IPR052073">
    <property type="entry name" value="Amide_Lactam_Regulators"/>
</dbReference>
<dbReference type="Pfam" id="PF00172">
    <property type="entry name" value="Zn_clus"/>
    <property type="match status" value="1"/>
</dbReference>
<evidence type="ECO:0000256" key="4">
    <source>
        <dbReference type="ARBA" id="ARBA00023125"/>
    </source>
</evidence>
<dbReference type="GO" id="GO:0008270">
    <property type="term" value="F:zinc ion binding"/>
    <property type="evidence" value="ECO:0007669"/>
    <property type="project" value="InterPro"/>
</dbReference>
<feature type="region of interest" description="Disordered" evidence="7">
    <location>
        <begin position="102"/>
        <end position="129"/>
    </location>
</feature>
<dbReference type="PROSITE" id="PS50048">
    <property type="entry name" value="ZN2_CY6_FUNGAL_2"/>
    <property type="match status" value="1"/>
</dbReference>
<dbReference type="GO" id="GO:0003677">
    <property type="term" value="F:DNA binding"/>
    <property type="evidence" value="ECO:0007669"/>
    <property type="project" value="UniProtKB-KW"/>
</dbReference>
<feature type="domain" description="Zn(2)-C6 fungal-type" evidence="8">
    <location>
        <begin position="17"/>
        <end position="49"/>
    </location>
</feature>
<evidence type="ECO:0000256" key="5">
    <source>
        <dbReference type="ARBA" id="ARBA00023163"/>
    </source>
</evidence>
<evidence type="ECO:0000256" key="6">
    <source>
        <dbReference type="ARBA" id="ARBA00023242"/>
    </source>
</evidence>
<organism evidence="9 10">
    <name type="scientific">Fusarium oxysporum NRRL 32931</name>
    <dbReference type="NCBI Taxonomy" id="660029"/>
    <lineage>
        <taxon>Eukaryota</taxon>
        <taxon>Fungi</taxon>
        <taxon>Dikarya</taxon>
        <taxon>Ascomycota</taxon>
        <taxon>Pezizomycotina</taxon>
        <taxon>Sordariomycetes</taxon>
        <taxon>Hypocreomycetidae</taxon>
        <taxon>Hypocreales</taxon>
        <taxon>Nectriaceae</taxon>
        <taxon>Fusarium</taxon>
        <taxon>Fusarium oxysporum species complex</taxon>
    </lineage>
</organism>
<dbReference type="SMART" id="SM00906">
    <property type="entry name" value="Fungal_trans"/>
    <property type="match status" value="1"/>
</dbReference>
<protein>
    <recommendedName>
        <fullName evidence="8">Zn(2)-C6 fungal-type domain-containing protein</fullName>
    </recommendedName>
</protein>
<dbReference type="OrthoDB" id="25391at2759"/>
<gene>
    <name evidence="9" type="ORF">FOYG_16170</name>
</gene>
<sequence>MEFETSTSSQKRQQRKACDTCRRRKVRCDIRTPTEPCSGCRKAGVECRSTTEWIKPRRQRRRPRPVSDDAQVNHLPSEQVPGASPLECVAVGTASCSDTRIVTSGTTPLHQDQGSPSHSDTPDSQDDISRRQHFARSSLANFFKHGIDADRWAFFDNNENFRIAYIGTGASNLYHLVDLHGAYKTPSLTSTTADAPLRPGSVSSANPSMRPLHYPYPPIRPNRPWKPNSDTLWLSSAPEIATAVASFPAPDVCDALVSAYFQYVHPCLPVISMPEFLEAYQTPSKPPPLLLFQAVLMAGAHACQHPLVARDRHTVQSVLFEKASLLFHARHETNRMHLMQTAILFTWHIGDGDTVSEGPWYWSGVAVRLGCGLGAHRNSSTLPTFEASQYRRSWWTAFVTEVMASLETGRPCAIRSEDIDQLPLSAEDMTDKLDSAQWSLSTTGASSEGLHITPTASSSSPDYLNYMVELAYIALDIMAAVAPTPSFLVDFNSINTRLGRWLMRSGILSTKTDMDPMNSHLQMHYNLVLLHLYRSFDKHDSPTVQSTAAQAIITSIERIVSFDCLCQCQFTAVSALTAAGIQLAYELRSASRNGNVLVLIHTLEQLSRLLECALLLSKYWPNAEAVHRVFQDVHQKYEGYAEQGMQGEEPDLPDSQPDWSRFLSEMQTFYHGSFDDDQGWLNMSTMPEFT</sequence>
<dbReference type="PROSITE" id="PS00463">
    <property type="entry name" value="ZN2_CY6_FUNGAL_1"/>
    <property type="match status" value="1"/>
</dbReference>
<dbReference type="CDD" id="cd12148">
    <property type="entry name" value="fungal_TF_MHR"/>
    <property type="match status" value="1"/>
</dbReference>
<dbReference type="EMBL" id="JH717849">
    <property type="protein sequence ID" value="EWY81965.1"/>
    <property type="molecule type" value="Genomic_DNA"/>
</dbReference>
<dbReference type="InterPro" id="IPR007219">
    <property type="entry name" value="XnlR_reg_dom"/>
</dbReference>
<evidence type="ECO:0000256" key="2">
    <source>
        <dbReference type="ARBA" id="ARBA00022833"/>
    </source>
</evidence>
<dbReference type="Proteomes" id="UP000030753">
    <property type="component" value="Unassembled WGS sequence"/>
</dbReference>
<evidence type="ECO:0000313" key="9">
    <source>
        <dbReference type="EMBL" id="EWY81965.1"/>
    </source>
</evidence>
<reference evidence="9 10" key="1">
    <citation type="submission" date="2011-06" db="EMBL/GenBank/DDBJ databases">
        <title>The Genome Sequence of Fusarium oxysporum FOSC 3-a.</title>
        <authorList>
            <consortium name="The Broad Institute Genome Sequencing Platform"/>
            <person name="Ma L.-J."/>
            <person name="Gale L.R."/>
            <person name="Schwartz D.C."/>
            <person name="Zhou S."/>
            <person name="Corby-Kistler H."/>
            <person name="Young S.K."/>
            <person name="Zeng Q."/>
            <person name="Gargeya S."/>
            <person name="Fitzgerald M."/>
            <person name="Haas B."/>
            <person name="Abouelleil A."/>
            <person name="Alvarado L."/>
            <person name="Arachchi H.M."/>
            <person name="Berlin A."/>
            <person name="Brown A."/>
            <person name="Chapman S.B."/>
            <person name="Chen Z."/>
            <person name="Dunbar C."/>
            <person name="Freedman E."/>
            <person name="Gearin G."/>
            <person name="Gellesch M."/>
            <person name="Goldberg J."/>
            <person name="Griggs A."/>
            <person name="Gujja S."/>
            <person name="Heiman D."/>
            <person name="Howarth C."/>
            <person name="Larson L."/>
            <person name="Lui A."/>
            <person name="MacDonald P.J.P."/>
            <person name="Mehta T."/>
            <person name="Montmayeur A."/>
            <person name="Murphy C."/>
            <person name="Neiman D."/>
            <person name="Pearson M."/>
            <person name="Priest M."/>
            <person name="Roberts A."/>
            <person name="Saif S."/>
            <person name="Shea T."/>
            <person name="Shenoy N."/>
            <person name="Sisk P."/>
            <person name="Stolte C."/>
            <person name="Sykes S."/>
            <person name="Wortman J."/>
            <person name="Nusbaum C."/>
            <person name="Birren B."/>
        </authorList>
    </citation>
    <scope>NUCLEOTIDE SEQUENCE [LARGE SCALE GENOMIC DNA]</scope>
    <source>
        <strain evidence="10">FOSC 3-a</strain>
    </source>
</reference>
<accession>W9HLX5</accession>
<dbReference type="Gene3D" id="4.10.240.10">
    <property type="entry name" value="Zn(2)-C6 fungal-type DNA-binding domain"/>
    <property type="match status" value="1"/>
</dbReference>
<evidence type="ECO:0000256" key="7">
    <source>
        <dbReference type="SAM" id="MobiDB-lite"/>
    </source>
</evidence>
<dbReference type="InterPro" id="IPR036864">
    <property type="entry name" value="Zn2-C6_fun-type_DNA-bd_sf"/>
</dbReference>
<dbReference type="CDD" id="cd00067">
    <property type="entry name" value="GAL4"/>
    <property type="match status" value="1"/>
</dbReference>
<feature type="region of interest" description="Disordered" evidence="7">
    <location>
        <begin position="51"/>
        <end position="81"/>
    </location>
</feature>
<proteinExistence type="predicted"/>
<keyword evidence="3" id="KW-0805">Transcription regulation</keyword>
<dbReference type="SMART" id="SM00066">
    <property type="entry name" value="GAL4"/>
    <property type="match status" value="1"/>
</dbReference>
<dbReference type="PANTHER" id="PTHR47171:SF4">
    <property type="entry name" value="ACETAMIDASE REGULATORY PROTEIN"/>
    <property type="match status" value="1"/>
</dbReference>
<evidence type="ECO:0000256" key="1">
    <source>
        <dbReference type="ARBA" id="ARBA00022723"/>
    </source>
</evidence>
<dbReference type="SUPFAM" id="SSF57701">
    <property type="entry name" value="Zn2/Cys6 DNA-binding domain"/>
    <property type="match status" value="1"/>
</dbReference>
<keyword evidence="5" id="KW-0804">Transcription</keyword>
<keyword evidence="2" id="KW-0862">Zinc</keyword>
<dbReference type="PANTHER" id="PTHR47171">
    <property type="entry name" value="FARA-RELATED"/>
    <property type="match status" value="1"/>
</dbReference>
<dbReference type="GO" id="GO:0006351">
    <property type="term" value="P:DNA-templated transcription"/>
    <property type="evidence" value="ECO:0007669"/>
    <property type="project" value="InterPro"/>
</dbReference>
<evidence type="ECO:0000313" key="10">
    <source>
        <dbReference type="Proteomes" id="UP000030753"/>
    </source>
</evidence>
<keyword evidence="4" id="KW-0238">DNA-binding</keyword>
<keyword evidence="1" id="KW-0479">Metal-binding</keyword>
<evidence type="ECO:0000256" key="3">
    <source>
        <dbReference type="ARBA" id="ARBA00023015"/>
    </source>
</evidence>
<evidence type="ECO:0000259" key="8">
    <source>
        <dbReference type="PROSITE" id="PS50048"/>
    </source>
</evidence>
<dbReference type="Pfam" id="PF04082">
    <property type="entry name" value="Fungal_trans"/>
    <property type="match status" value="1"/>
</dbReference>
<feature type="compositionally biased region" description="Polar residues" evidence="7">
    <location>
        <begin position="102"/>
        <end position="119"/>
    </location>
</feature>
<dbReference type="HOGENOM" id="CLU_006329_4_1_1"/>
<dbReference type="GO" id="GO:0000981">
    <property type="term" value="F:DNA-binding transcription factor activity, RNA polymerase II-specific"/>
    <property type="evidence" value="ECO:0007669"/>
    <property type="project" value="InterPro"/>
</dbReference>
<keyword evidence="6" id="KW-0539">Nucleus</keyword>
<name>W9HLX5_FUSOX</name>